<evidence type="ECO:0000313" key="5">
    <source>
        <dbReference type="Proteomes" id="UP000182347"/>
    </source>
</evidence>
<gene>
    <name evidence="4" type="ORF">SAMN05216244_2338</name>
</gene>
<dbReference type="STRING" id="482461.SAMN05216244_2338"/>
<dbReference type="PANTHER" id="PTHR43540:SF6">
    <property type="entry name" value="ISOCHORISMATASE-LIKE DOMAIN-CONTAINING PROTEIN"/>
    <property type="match status" value="1"/>
</dbReference>
<dbReference type="Pfam" id="PF00857">
    <property type="entry name" value="Isochorismatase"/>
    <property type="match status" value="1"/>
</dbReference>
<evidence type="ECO:0000256" key="1">
    <source>
        <dbReference type="ARBA" id="ARBA00006336"/>
    </source>
</evidence>
<evidence type="ECO:0000313" key="4">
    <source>
        <dbReference type="EMBL" id="SDM39566.1"/>
    </source>
</evidence>
<dbReference type="SUPFAM" id="SSF52499">
    <property type="entry name" value="Isochorismatase-like hydrolases"/>
    <property type="match status" value="1"/>
</dbReference>
<feature type="domain" description="Isochorismatase-like" evidence="3">
    <location>
        <begin position="9"/>
        <end position="168"/>
    </location>
</feature>
<evidence type="ECO:0000259" key="3">
    <source>
        <dbReference type="Pfam" id="PF00857"/>
    </source>
</evidence>
<accession>A0A1G9SVU2</accession>
<proteinExistence type="inferred from homology"/>
<dbReference type="CDD" id="cd00431">
    <property type="entry name" value="cysteine_hydrolases"/>
    <property type="match status" value="1"/>
</dbReference>
<dbReference type="GO" id="GO:0016787">
    <property type="term" value="F:hydrolase activity"/>
    <property type="evidence" value="ECO:0007669"/>
    <property type="project" value="UniProtKB-KW"/>
</dbReference>
<evidence type="ECO:0000256" key="2">
    <source>
        <dbReference type="ARBA" id="ARBA00022801"/>
    </source>
</evidence>
<dbReference type="InterPro" id="IPR050272">
    <property type="entry name" value="Isochorismatase-like_hydrls"/>
</dbReference>
<organism evidence="4 5">
    <name type="scientific">Sediminibacillus halophilus</name>
    <dbReference type="NCBI Taxonomy" id="482461"/>
    <lineage>
        <taxon>Bacteria</taxon>
        <taxon>Bacillati</taxon>
        <taxon>Bacillota</taxon>
        <taxon>Bacilli</taxon>
        <taxon>Bacillales</taxon>
        <taxon>Bacillaceae</taxon>
        <taxon>Sediminibacillus</taxon>
    </lineage>
</organism>
<keyword evidence="5" id="KW-1185">Reference proteome</keyword>
<dbReference type="OrthoDB" id="4305745at2"/>
<reference evidence="5" key="1">
    <citation type="submission" date="2016-10" db="EMBL/GenBank/DDBJ databases">
        <authorList>
            <person name="Varghese N."/>
            <person name="Submissions S."/>
        </authorList>
    </citation>
    <scope>NUCLEOTIDE SEQUENCE [LARGE SCALE GENOMIC DNA]</scope>
    <source>
        <strain evidence="5">CGMCC 1.6199</strain>
    </source>
</reference>
<keyword evidence="2" id="KW-0378">Hydrolase</keyword>
<dbReference type="EMBL" id="FNHF01000003">
    <property type="protein sequence ID" value="SDM39566.1"/>
    <property type="molecule type" value="Genomic_DNA"/>
</dbReference>
<sequence>MDVSKNDAAVVIVDIINDFDFPEGPQLLENTKKILPNLKKLREYATQQSIPIIYVNDHYGIWQSDFQKVSDYCRNEQNKQIIDQMQPAPDDYFLIKPKHSGFYGTALESLLKELNVNHIIITGVAGDFCVLFTANDAHMREYTISVPKNCIASNEDQQNDRALTLMAEKLSADIDPV</sequence>
<dbReference type="RefSeq" id="WP_074599175.1">
    <property type="nucleotide sequence ID" value="NZ_FNHF01000003.1"/>
</dbReference>
<protein>
    <submittedName>
        <fullName evidence="4">Nicotinamidase-related amidase</fullName>
    </submittedName>
</protein>
<dbReference type="Gene3D" id="3.40.50.850">
    <property type="entry name" value="Isochorismatase-like"/>
    <property type="match status" value="1"/>
</dbReference>
<dbReference type="AlphaFoldDB" id="A0A1G9SVU2"/>
<dbReference type="Proteomes" id="UP000182347">
    <property type="component" value="Unassembled WGS sequence"/>
</dbReference>
<dbReference type="PANTHER" id="PTHR43540">
    <property type="entry name" value="PEROXYUREIDOACRYLATE/UREIDOACRYLATE AMIDOHYDROLASE-RELATED"/>
    <property type="match status" value="1"/>
</dbReference>
<dbReference type="InterPro" id="IPR036380">
    <property type="entry name" value="Isochorismatase-like_sf"/>
</dbReference>
<name>A0A1G9SVU2_9BACI</name>
<comment type="similarity">
    <text evidence="1">Belongs to the isochorismatase family.</text>
</comment>
<dbReference type="InterPro" id="IPR000868">
    <property type="entry name" value="Isochorismatase-like_dom"/>
</dbReference>